<dbReference type="EMBL" id="MPRJ01000002">
    <property type="protein sequence ID" value="OOZ37803.1"/>
    <property type="molecule type" value="Genomic_DNA"/>
</dbReference>
<protein>
    <recommendedName>
        <fullName evidence="4">Thioredoxin domain-containing protein</fullName>
    </recommendedName>
</protein>
<dbReference type="GO" id="GO:0030313">
    <property type="term" value="C:cell envelope"/>
    <property type="evidence" value="ECO:0007669"/>
    <property type="project" value="UniProtKB-SubCell"/>
</dbReference>
<dbReference type="Pfam" id="PF08534">
    <property type="entry name" value="Redoxin"/>
    <property type="match status" value="1"/>
</dbReference>
<comment type="caution">
    <text evidence="5">The sequence shown here is derived from an EMBL/GenBank/DDBJ whole genome shotgun (WGS) entry which is preliminary data.</text>
</comment>
<dbReference type="AlphaFoldDB" id="A0A1T2KY97"/>
<keyword evidence="2" id="KW-0201">Cytochrome c-type biogenesis</keyword>
<dbReference type="InterPro" id="IPR017937">
    <property type="entry name" value="Thioredoxin_CS"/>
</dbReference>
<reference evidence="5 6" key="1">
    <citation type="submission" date="2016-11" db="EMBL/GenBank/DDBJ databases">
        <title>Mixed transmission modes and dynamic genome evolution in an obligate animal-bacterial symbiosis.</title>
        <authorList>
            <person name="Russell S.L."/>
            <person name="Corbett-Detig R.B."/>
            <person name="Cavanaugh C.M."/>
        </authorList>
    </citation>
    <scope>NUCLEOTIDE SEQUENCE [LARGE SCALE GENOMIC DNA]</scope>
    <source>
        <strain evidence="5">Se-Cadez</strain>
    </source>
</reference>
<keyword evidence="3" id="KW-0676">Redox-active center</keyword>
<dbReference type="PANTHER" id="PTHR42852">
    <property type="entry name" value="THIOL:DISULFIDE INTERCHANGE PROTEIN DSBE"/>
    <property type="match status" value="1"/>
</dbReference>
<keyword evidence="6" id="KW-1185">Reference proteome</keyword>
<proteinExistence type="predicted"/>
<feature type="domain" description="Thioredoxin" evidence="4">
    <location>
        <begin position="39"/>
        <end position="179"/>
    </location>
</feature>
<dbReference type="PROSITE" id="PS00194">
    <property type="entry name" value="THIOREDOXIN_1"/>
    <property type="match status" value="1"/>
</dbReference>
<dbReference type="GO" id="GO:0017004">
    <property type="term" value="P:cytochrome complex assembly"/>
    <property type="evidence" value="ECO:0007669"/>
    <property type="project" value="UniProtKB-KW"/>
</dbReference>
<dbReference type="OrthoDB" id="9788279at2"/>
<dbReference type="InterPro" id="IPR013740">
    <property type="entry name" value="Redoxin"/>
</dbReference>
<evidence type="ECO:0000313" key="5">
    <source>
        <dbReference type="EMBL" id="OOZ37803.1"/>
    </source>
</evidence>
<dbReference type="Gene3D" id="3.40.30.10">
    <property type="entry name" value="Glutaredoxin"/>
    <property type="match status" value="1"/>
</dbReference>
<dbReference type="SUPFAM" id="SSF52833">
    <property type="entry name" value="Thioredoxin-like"/>
    <property type="match status" value="1"/>
</dbReference>
<dbReference type="CDD" id="cd02966">
    <property type="entry name" value="TlpA_like_family"/>
    <property type="match status" value="1"/>
</dbReference>
<evidence type="ECO:0000256" key="2">
    <source>
        <dbReference type="ARBA" id="ARBA00022748"/>
    </source>
</evidence>
<dbReference type="PROSITE" id="PS51352">
    <property type="entry name" value="THIOREDOXIN_2"/>
    <property type="match status" value="1"/>
</dbReference>
<gene>
    <name evidence="5" type="ORF">BOW51_00620</name>
</gene>
<dbReference type="InterPro" id="IPR036249">
    <property type="entry name" value="Thioredoxin-like_sf"/>
</dbReference>
<comment type="subcellular location">
    <subcellularLocation>
        <location evidence="1">Cell envelope</location>
    </subcellularLocation>
</comment>
<evidence type="ECO:0000259" key="4">
    <source>
        <dbReference type="PROSITE" id="PS51352"/>
    </source>
</evidence>
<organism evidence="5 6">
    <name type="scientific">Solemya velesiana gill symbiont</name>
    <dbReference type="NCBI Taxonomy" id="1918948"/>
    <lineage>
        <taxon>Bacteria</taxon>
        <taxon>Pseudomonadati</taxon>
        <taxon>Pseudomonadota</taxon>
        <taxon>Gammaproteobacteria</taxon>
        <taxon>sulfur-oxidizing symbionts</taxon>
    </lineage>
</organism>
<evidence type="ECO:0000256" key="1">
    <source>
        <dbReference type="ARBA" id="ARBA00004196"/>
    </source>
</evidence>
<evidence type="ECO:0000256" key="3">
    <source>
        <dbReference type="ARBA" id="ARBA00023284"/>
    </source>
</evidence>
<sequence length="179" mass="19891">MSSNQLLLGVVLIGVLAAGAWFTNEAIQQPGPSKIQLAGKGVKTLPKFAFTDLEGTLRQQSEWKDKVLVVNFWATWCPPCRQEMPMFIEMQEKHAAKGLQFVGIAIDSPNLVQDFNDVYGINFPVLIAGADAIQLSNRLGNRFESLPFTAIFDREGTTRYVHAGLMTEIILEEQLKPLL</sequence>
<accession>A0A1T2KY97</accession>
<dbReference type="InterPro" id="IPR050553">
    <property type="entry name" value="Thioredoxin_ResA/DsbE_sf"/>
</dbReference>
<dbReference type="RefSeq" id="WP_078485600.1">
    <property type="nucleotide sequence ID" value="NZ_MPRJ01000002.1"/>
</dbReference>
<dbReference type="GO" id="GO:0015036">
    <property type="term" value="F:disulfide oxidoreductase activity"/>
    <property type="evidence" value="ECO:0007669"/>
    <property type="project" value="UniProtKB-ARBA"/>
</dbReference>
<dbReference type="InterPro" id="IPR013766">
    <property type="entry name" value="Thioredoxin_domain"/>
</dbReference>
<dbReference type="Proteomes" id="UP000190896">
    <property type="component" value="Unassembled WGS sequence"/>
</dbReference>
<name>A0A1T2KY97_9GAMM</name>
<evidence type="ECO:0000313" key="6">
    <source>
        <dbReference type="Proteomes" id="UP000190896"/>
    </source>
</evidence>
<dbReference type="PANTHER" id="PTHR42852:SF17">
    <property type="entry name" value="THIOREDOXIN-LIKE PROTEIN HI_1115"/>
    <property type="match status" value="1"/>
</dbReference>